<protein>
    <submittedName>
        <fullName evidence="1">Uncharacterized protein</fullName>
    </submittedName>
</protein>
<organism evidence="1 2">
    <name type="scientific">Gossypium stocksii</name>
    <dbReference type="NCBI Taxonomy" id="47602"/>
    <lineage>
        <taxon>Eukaryota</taxon>
        <taxon>Viridiplantae</taxon>
        <taxon>Streptophyta</taxon>
        <taxon>Embryophyta</taxon>
        <taxon>Tracheophyta</taxon>
        <taxon>Spermatophyta</taxon>
        <taxon>Magnoliopsida</taxon>
        <taxon>eudicotyledons</taxon>
        <taxon>Gunneridae</taxon>
        <taxon>Pentapetalae</taxon>
        <taxon>rosids</taxon>
        <taxon>malvids</taxon>
        <taxon>Malvales</taxon>
        <taxon>Malvaceae</taxon>
        <taxon>Malvoideae</taxon>
        <taxon>Gossypium</taxon>
    </lineage>
</organism>
<sequence>MDRKQILNECVEEPIHFLAIAKKVLAEEINEFDLFSSEKGNKNRLTKTSRNIEGRKLEAIRLQKIIWGWLEFGTKWLV</sequence>
<name>A0A9D3UTG9_9ROSI</name>
<feature type="non-terminal residue" evidence="1">
    <location>
        <position position="78"/>
    </location>
</feature>
<reference evidence="1 2" key="1">
    <citation type="journal article" date="2021" name="Plant Biotechnol. J.">
        <title>Multi-omics assisted identification of the key and species-specific regulatory components of drought-tolerant mechanisms in Gossypium stocksii.</title>
        <authorList>
            <person name="Yu D."/>
            <person name="Ke L."/>
            <person name="Zhang D."/>
            <person name="Wu Y."/>
            <person name="Sun Y."/>
            <person name="Mei J."/>
            <person name="Sun J."/>
            <person name="Sun Y."/>
        </authorList>
    </citation>
    <scope>NUCLEOTIDE SEQUENCE [LARGE SCALE GENOMIC DNA]</scope>
    <source>
        <strain evidence="2">cv. E1</strain>
        <tissue evidence="1">Leaf</tissue>
    </source>
</reference>
<keyword evidence="2" id="KW-1185">Reference proteome</keyword>
<dbReference type="Proteomes" id="UP000828251">
    <property type="component" value="Unassembled WGS sequence"/>
</dbReference>
<proteinExistence type="predicted"/>
<dbReference type="EMBL" id="JAIQCV010000010">
    <property type="protein sequence ID" value="KAH1056699.1"/>
    <property type="molecule type" value="Genomic_DNA"/>
</dbReference>
<comment type="caution">
    <text evidence="1">The sequence shown here is derived from an EMBL/GenBank/DDBJ whole genome shotgun (WGS) entry which is preliminary data.</text>
</comment>
<dbReference type="AlphaFoldDB" id="A0A9D3UTG9"/>
<evidence type="ECO:0000313" key="1">
    <source>
        <dbReference type="EMBL" id="KAH1056699.1"/>
    </source>
</evidence>
<gene>
    <name evidence="1" type="ORF">J1N35_034764</name>
</gene>
<accession>A0A9D3UTG9</accession>
<evidence type="ECO:0000313" key="2">
    <source>
        <dbReference type="Proteomes" id="UP000828251"/>
    </source>
</evidence>